<reference evidence="1 2" key="1">
    <citation type="journal article" date="2019" name="Sci. Rep.">
        <title>Orb-weaving spider Araneus ventricosus genome elucidates the spidroin gene catalogue.</title>
        <authorList>
            <person name="Kono N."/>
            <person name="Nakamura H."/>
            <person name="Ohtoshi R."/>
            <person name="Moran D.A.P."/>
            <person name="Shinohara A."/>
            <person name="Yoshida Y."/>
            <person name="Fujiwara M."/>
            <person name="Mori M."/>
            <person name="Tomita M."/>
            <person name="Arakawa K."/>
        </authorList>
    </citation>
    <scope>NUCLEOTIDE SEQUENCE [LARGE SCALE GENOMIC DNA]</scope>
</reference>
<comment type="caution">
    <text evidence="1">The sequence shown here is derived from an EMBL/GenBank/DDBJ whole genome shotgun (WGS) entry which is preliminary data.</text>
</comment>
<dbReference type="OrthoDB" id="6783748at2759"/>
<keyword evidence="2" id="KW-1185">Reference proteome</keyword>
<dbReference type="AlphaFoldDB" id="A0A4Y2BCE8"/>
<name>A0A4Y2BCE8_ARAVE</name>
<proteinExistence type="predicted"/>
<gene>
    <name evidence="1" type="ORF">AVEN_178389_1</name>
</gene>
<sequence>MLSGFSGELTVHFFVDVIKNEDTQLSTRATDFTDLKSALAYSMKSEATKTASKISRKARSIEIEDNTGEEKDEKFESLLTALEKIIGQACYWKEKRSPTKSERDLLEVL</sequence>
<protein>
    <submittedName>
        <fullName evidence="1">Uncharacterized protein</fullName>
    </submittedName>
</protein>
<organism evidence="1 2">
    <name type="scientific">Araneus ventricosus</name>
    <name type="common">Orbweaver spider</name>
    <name type="synonym">Epeira ventricosa</name>
    <dbReference type="NCBI Taxonomy" id="182803"/>
    <lineage>
        <taxon>Eukaryota</taxon>
        <taxon>Metazoa</taxon>
        <taxon>Ecdysozoa</taxon>
        <taxon>Arthropoda</taxon>
        <taxon>Chelicerata</taxon>
        <taxon>Arachnida</taxon>
        <taxon>Araneae</taxon>
        <taxon>Araneomorphae</taxon>
        <taxon>Entelegynae</taxon>
        <taxon>Araneoidea</taxon>
        <taxon>Araneidae</taxon>
        <taxon>Araneus</taxon>
    </lineage>
</organism>
<evidence type="ECO:0000313" key="2">
    <source>
        <dbReference type="Proteomes" id="UP000499080"/>
    </source>
</evidence>
<dbReference type="EMBL" id="BGPR01000068">
    <property type="protein sequence ID" value="GBL89982.1"/>
    <property type="molecule type" value="Genomic_DNA"/>
</dbReference>
<accession>A0A4Y2BCE8</accession>
<evidence type="ECO:0000313" key="1">
    <source>
        <dbReference type="EMBL" id="GBL89982.1"/>
    </source>
</evidence>
<dbReference type="Proteomes" id="UP000499080">
    <property type="component" value="Unassembled WGS sequence"/>
</dbReference>